<evidence type="ECO:0000313" key="3">
    <source>
        <dbReference type="EnsemblMetazoa" id="AEPI002826-PA"/>
    </source>
</evidence>
<keyword evidence="1" id="KW-0175">Coiled coil</keyword>
<dbReference type="AlphaFoldDB" id="A0A182P7C4"/>
<evidence type="ECO:0000256" key="2">
    <source>
        <dbReference type="SAM" id="MobiDB-lite"/>
    </source>
</evidence>
<feature type="compositionally biased region" description="Basic and acidic residues" evidence="2">
    <location>
        <begin position="88"/>
        <end position="100"/>
    </location>
</feature>
<dbReference type="Proteomes" id="UP000075885">
    <property type="component" value="Unassembled WGS sequence"/>
</dbReference>
<feature type="coiled-coil region" evidence="1">
    <location>
        <begin position="951"/>
        <end position="978"/>
    </location>
</feature>
<evidence type="ECO:0000313" key="4">
    <source>
        <dbReference type="Proteomes" id="UP000075885"/>
    </source>
</evidence>
<sequence length="1127" mass="126404">MQNDREDSSPHGEESIYEQTRKIINNLPVNPTVYDGTYPAYENFTTSLVLDSSVSELSFSSESPDSDSQVHFQPVEPIVELPTTPLKDGSRPPEEFKKNPSPEPMSPSKIGAALEKSGTVLMQRSLENRLAQQLEQMHTLMSNDDELVVLKQPSIRAMASQPAFTREMLRDFMEHSETMFNLVHETSGTNGNSAQFVIGIEETEGSDAVAPGCSHRPVRRSMAPFITDDKGESEFVGCFCKDDDMVLYKRKVPEEANPDRSNGRESIDSLIARHAECLVEADKVTSPTVHVRQVNNNNVLALLTFSDQSSAILKTNSAMTEGITSEEELNRTLLTAYRKLVSKPDEMISMQTQSSINQKPPLPEVATHKHNPRSSVMNNLSNATSSFGLSNDSQLPMVVQGSSKNWTSCPRVQHAAEIVLNLRLLLEEYILRNISVTGTVLKFVRHVLSEVLCRLRHEVGKIKHVLNELLVPHSLEDPVRIVNQLRHTIEEIQNYPLKVRVLSGADEAWTCVLRTLEKLVCELDHDIDQPELFIEGLQYGVRCVSDACTASDAAKDKKVVSIDSAVVDADAKVFPTSSSVLEIDRYEAPSVSFCKPYTCFFERIVHTIWSVLVWIMNQMNSFWDFLNSPPPPLLSDRSPSVSFHPDVLREENIAQHHRDESFRLNQARNVLRIALEKSSQEENAPATSETTDRSVNARSLEMFTQLLHDAGSIELRHSSSRNIHLQLHASISGMLEKREADDYVTMAGNIRDHDANVAVFFDARIIDLESLAKVESVMECVTHIGRLSDDVENSEILSDETIVHQVGGTEQHDGEEQVASSLIEDEVCADERYGEPFPAISTTEAEQFLTEIKCCLQDLLAPVTTEVQKMCDQFYRGIVERSSTMQEDASEHYTVEVTEPAPNEEEIRDNAYQIEPVAVDSQPPRMSSEASHLQESIQELLALFNVTNERLKLINSDVDAIRNEVQQLTSAQQQQQQQLVPEGTPIAQTEMRRSTQRKSITKKRQKTYEVPIVRCPVQQHTLPFGQQNGAYCPTEICSCNPVAPDVLIVHWRVLDDDVLHCVGGFEIYVDNELRSVCYSNKRRTALIQGVDLKKQHQIALRVTSAADQGSACTKTAQWAPAFFLYHT</sequence>
<dbReference type="VEuPathDB" id="VectorBase:AEPI002826"/>
<feature type="region of interest" description="Disordered" evidence="2">
    <location>
        <begin position="1"/>
        <end position="20"/>
    </location>
</feature>
<dbReference type="EnsemblMetazoa" id="AEPI002826-RA">
    <property type="protein sequence ID" value="AEPI002826-PA"/>
    <property type="gene ID" value="AEPI002826"/>
</dbReference>
<reference evidence="4" key="1">
    <citation type="submission" date="2013-03" db="EMBL/GenBank/DDBJ databases">
        <title>The Genome Sequence of Anopheles epiroticus epiroticus2.</title>
        <authorList>
            <consortium name="The Broad Institute Genomics Platform"/>
            <person name="Neafsey D.E."/>
            <person name="Howell P."/>
            <person name="Walker B."/>
            <person name="Young S.K."/>
            <person name="Zeng Q."/>
            <person name="Gargeya S."/>
            <person name="Fitzgerald M."/>
            <person name="Haas B."/>
            <person name="Abouelleil A."/>
            <person name="Allen A.W."/>
            <person name="Alvarado L."/>
            <person name="Arachchi H.M."/>
            <person name="Berlin A.M."/>
            <person name="Chapman S.B."/>
            <person name="Gainer-Dewar J."/>
            <person name="Goldberg J."/>
            <person name="Griggs A."/>
            <person name="Gujja S."/>
            <person name="Hansen M."/>
            <person name="Howarth C."/>
            <person name="Imamovic A."/>
            <person name="Ireland A."/>
            <person name="Larimer J."/>
            <person name="McCowan C."/>
            <person name="Murphy C."/>
            <person name="Pearson M."/>
            <person name="Poon T.W."/>
            <person name="Priest M."/>
            <person name="Roberts A."/>
            <person name="Saif S."/>
            <person name="Shea T."/>
            <person name="Sisk P."/>
            <person name="Sykes S."/>
            <person name="Wortman J."/>
            <person name="Nusbaum C."/>
            <person name="Birren B."/>
        </authorList>
    </citation>
    <scope>NUCLEOTIDE SEQUENCE [LARGE SCALE GENOMIC DNA]</scope>
    <source>
        <strain evidence="4">Epiroticus2</strain>
    </source>
</reference>
<feature type="region of interest" description="Disordered" evidence="2">
    <location>
        <begin position="75"/>
        <end position="110"/>
    </location>
</feature>
<evidence type="ECO:0000256" key="1">
    <source>
        <dbReference type="SAM" id="Coils"/>
    </source>
</evidence>
<feature type="compositionally biased region" description="Basic and acidic residues" evidence="2">
    <location>
        <begin position="1"/>
        <end position="14"/>
    </location>
</feature>
<organism evidence="3 4">
    <name type="scientific">Anopheles epiroticus</name>
    <dbReference type="NCBI Taxonomy" id="199890"/>
    <lineage>
        <taxon>Eukaryota</taxon>
        <taxon>Metazoa</taxon>
        <taxon>Ecdysozoa</taxon>
        <taxon>Arthropoda</taxon>
        <taxon>Hexapoda</taxon>
        <taxon>Insecta</taxon>
        <taxon>Pterygota</taxon>
        <taxon>Neoptera</taxon>
        <taxon>Endopterygota</taxon>
        <taxon>Diptera</taxon>
        <taxon>Nematocera</taxon>
        <taxon>Culicoidea</taxon>
        <taxon>Culicidae</taxon>
        <taxon>Anophelinae</taxon>
        <taxon>Anopheles</taxon>
    </lineage>
</organism>
<protein>
    <submittedName>
        <fullName evidence="3">Uncharacterized protein</fullName>
    </submittedName>
</protein>
<accession>A0A182P7C4</accession>
<reference evidence="3" key="2">
    <citation type="submission" date="2020-05" db="UniProtKB">
        <authorList>
            <consortium name="EnsemblMetazoa"/>
        </authorList>
    </citation>
    <scope>IDENTIFICATION</scope>
    <source>
        <strain evidence="3">Epiroticus2</strain>
    </source>
</reference>
<keyword evidence="4" id="KW-1185">Reference proteome</keyword>
<name>A0A182P7C4_9DIPT</name>
<proteinExistence type="predicted"/>